<dbReference type="RefSeq" id="WP_169345349.1">
    <property type="nucleotide sequence ID" value="NZ_JABBJJ010000055.1"/>
</dbReference>
<dbReference type="AlphaFoldDB" id="A0A848LG31"/>
<dbReference type="NCBIfam" id="TIGR02532">
    <property type="entry name" value="IV_pilin_GFxxxE"/>
    <property type="match status" value="1"/>
</dbReference>
<sequence length="401" mass="42823">MKRMNTTASRGARGFTLMEVMIASSLSLTLLAGAITAGVYLQRRGILEERTMEVQNAGRAARDLLAPAIQRAGAGFGKARLDVSGNGALLDQRYAIWVTTNAVAADFAGDFSFAPPAGNYAHLISDAVEIWEADSSRMVRLSNRCGAASAWDGDDTVCVDNLPAGTFPDNSLAVIVNVVADQPAVQTACVGMVSGSAPGPNGVVNWRPGLPGRPPPPISDCDDQTPSQYGGGNVMMPLTVRSFRVNWFTRAPVLEMDPDGPGPAPYQAMARDIERIKVRLGVFNPGNPIADVVYFPEQPLRPLGVDECTNATCWALVPTPSMPQGANDFGSGSARDELMRRVRMVELSITARTLQPEAEAVQRGLNGATRDAENNPIDGFKRRHFIQRIAPRNFAISGGAT</sequence>
<dbReference type="Pfam" id="PF07963">
    <property type="entry name" value="N_methyl"/>
    <property type="match status" value="1"/>
</dbReference>
<dbReference type="EMBL" id="JABBJJ010000055">
    <property type="protein sequence ID" value="NMO16055.1"/>
    <property type="molecule type" value="Genomic_DNA"/>
</dbReference>
<proteinExistence type="predicted"/>
<dbReference type="Proteomes" id="UP000518300">
    <property type="component" value="Unassembled WGS sequence"/>
</dbReference>
<keyword evidence="2" id="KW-1185">Reference proteome</keyword>
<protein>
    <submittedName>
        <fullName evidence="1">Prepilin-type N-terminal cleavage/methylation domain-containing protein</fullName>
    </submittedName>
</protein>
<accession>A0A848LG31</accession>
<comment type="caution">
    <text evidence="1">The sequence shown here is derived from an EMBL/GenBank/DDBJ whole genome shotgun (WGS) entry which is preliminary data.</text>
</comment>
<reference evidence="1 2" key="1">
    <citation type="submission" date="2020-04" db="EMBL/GenBank/DDBJ databases">
        <title>Draft genome of Pyxidicoccus fallax type strain.</title>
        <authorList>
            <person name="Whitworth D.E."/>
        </authorList>
    </citation>
    <scope>NUCLEOTIDE SEQUENCE [LARGE SCALE GENOMIC DNA]</scope>
    <source>
        <strain evidence="1 2">DSM 14698</strain>
    </source>
</reference>
<evidence type="ECO:0000313" key="2">
    <source>
        <dbReference type="Proteomes" id="UP000518300"/>
    </source>
</evidence>
<dbReference type="InterPro" id="IPR012902">
    <property type="entry name" value="N_methyl_site"/>
</dbReference>
<name>A0A848LG31_9BACT</name>
<evidence type="ECO:0000313" key="1">
    <source>
        <dbReference type="EMBL" id="NMO16055.1"/>
    </source>
</evidence>
<gene>
    <name evidence="1" type="ORF">HG543_14520</name>
</gene>
<organism evidence="1 2">
    <name type="scientific">Pyxidicoccus fallax</name>
    <dbReference type="NCBI Taxonomy" id="394095"/>
    <lineage>
        <taxon>Bacteria</taxon>
        <taxon>Pseudomonadati</taxon>
        <taxon>Myxococcota</taxon>
        <taxon>Myxococcia</taxon>
        <taxon>Myxococcales</taxon>
        <taxon>Cystobacterineae</taxon>
        <taxon>Myxococcaceae</taxon>
        <taxon>Pyxidicoccus</taxon>
    </lineage>
</organism>